<feature type="non-terminal residue" evidence="1">
    <location>
        <position position="94"/>
    </location>
</feature>
<gene>
    <name evidence="1" type="ORF">SCALOS_LOCUS5013</name>
</gene>
<comment type="caution">
    <text evidence="1">The sequence shown here is derived from an EMBL/GenBank/DDBJ whole genome shotgun (WGS) entry which is preliminary data.</text>
</comment>
<protein>
    <submittedName>
        <fullName evidence="1">10915_t:CDS:1</fullName>
    </submittedName>
</protein>
<evidence type="ECO:0000313" key="1">
    <source>
        <dbReference type="EMBL" id="CAG8545952.1"/>
    </source>
</evidence>
<feature type="non-terminal residue" evidence="1">
    <location>
        <position position="1"/>
    </location>
</feature>
<keyword evidence="2" id="KW-1185">Reference proteome</keyword>
<accession>A0ACA9LTX0</accession>
<reference evidence="1" key="1">
    <citation type="submission" date="2021-06" db="EMBL/GenBank/DDBJ databases">
        <authorList>
            <person name="Kallberg Y."/>
            <person name="Tangrot J."/>
            <person name="Rosling A."/>
        </authorList>
    </citation>
    <scope>NUCLEOTIDE SEQUENCE</scope>
    <source>
        <strain evidence="1">AU212A</strain>
    </source>
</reference>
<dbReference type="EMBL" id="CAJVPM010007456">
    <property type="protein sequence ID" value="CAG8545952.1"/>
    <property type="molecule type" value="Genomic_DNA"/>
</dbReference>
<proteinExistence type="predicted"/>
<sequence length="94" mass="10075">NASAVSSTNSTSIDSTNSVSNDFTNSICIDSTNSASVDSTNFVSIDFTNFTSIDSISIDLLFIDFTSVSIYNSVDNPKVEVEVEAMLEDIKAED</sequence>
<evidence type="ECO:0000313" key="2">
    <source>
        <dbReference type="Proteomes" id="UP000789860"/>
    </source>
</evidence>
<dbReference type="Proteomes" id="UP000789860">
    <property type="component" value="Unassembled WGS sequence"/>
</dbReference>
<organism evidence="1 2">
    <name type="scientific">Scutellospora calospora</name>
    <dbReference type="NCBI Taxonomy" id="85575"/>
    <lineage>
        <taxon>Eukaryota</taxon>
        <taxon>Fungi</taxon>
        <taxon>Fungi incertae sedis</taxon>
        <taxon>Mucoromycota</taxon>
        <taxon>Glomeromycotina</taxon>
        <taxon>Glomeromycetes</taxon>
        <taxon>Diversisporales</taxon>
        <taxon>Gigasporaceae</taxon>
        <taxon>Scutellospora</taxon>
    </lineage>
</organism>
<name>A0ACA9LTX0_9GLOM</name>